<evidence type="ECO:0000313" key="1">
    <source>
        <dbReference type="EMBL" id="VAW71701.1"/>
    </source>
</evidence>
<proteinExistence type="predicted"/>
<dbReference type="PANTHER" id="PTHR33706:SF1">
    <property type="entry name" value="TPR REPEAT PROTEIN"/>
    <property type="match status" value="1"/>
</dbReference>
<dbReference type="Pfam" id="PF07661">
    <property type="entry name" value="MORN_2"/>
    <property type="match status" value="4"/>
</dbReference>
<gene>
    <name evidence="1" type="ORF">MNBD_GAMMA12-25</name>
</gene>
<dbReference type="AlphaFoldDB" id="A0A3B0XVZ7"/>
<dbReference type="EMBL" id="UOFL01000028">
    <property type="protein sequence ID" value="VAW71701.1"/>
    <property type="molecule type" value="Genomic_DNA"/>
</dbReference>
<sequence>MKYCTIHSSILLIVMIFLFPSTAANASFSPQGIKLEAPKWQGTLDKKKRRVGQWIYGSKSISLIIANYKAGELHGSYQSFYANGKKRQQAAYITNLLSGQFTIYYNNKNNTPAVRGKYHKGHKFRLWSRWTFDHRLISQANYDKGLLNGHYVSYVNSKIYQKLHYRHGLLDGLAIKYNPANKKIVEQGSHLKNVRHGIWRFWSSDGSKLNKTAQYTKGRLHGIVIQYNENGRLWKSISYKNGILDGLYKEYFDIKNKIISTSGNYTNGKRQGIWTYYYSASRVWKRSAYIKGNLHGNHIFYYPSGRVLKTMTYLANKLHGKFEIFSDRKHKSKLLTGQYRNNFRTGKWLYWYPDGKTANKIVYYKKGSINGVSTRYYPSGRQWVKSQYKKNELNGVYIEYYDNARNSKKLRGAHKNNIPNGKWTYWNSQGKVVASHKQKHAKIAFP</sequence>
<name>A0A3B0XVZ7_9ZZZZ</name>
<protein>
    <submittedName>
        <fullName evidence="1">Uncharacterized protein</fullName>
    </submittedName>
</protein>
<dbReference type="Gene3D" id="2.20.110.10">
    <property type="entry name" value="Histone H3 K4-specific methyltransferase SET7/9 N-terminal domain"/>
    <property type="match status" value="3"/>
</dbReference>
<reference evidence="1" key="1">
    <citation type="submission" date="2018-06" db="EMBL/GenBank/DDBJ databases">
        <authorList>
            <person name="Zhirakovskaya E."/>
        </authorList>
    </citation>
    <scope>NUCLEOTIDE SEQUENCE</scope>
</reference>
<dbReference type="Gene3D" id="3.90.930.1">
    <property type="match status" value="1"/>
</dbReference>
<accession>A0A3B0XVZ7</accession>
<dbReference type="InterPro" id="IPR011652">
    <property type="entry name" value="MORN_2"/>
</dbReference>
<organism evidence="1">
    <name type="scientific">hydrothermal vent metagenome</name>
    <dbReference type="NCBI Taxonomy" id="652676"/>
    <lineage>
        <taxon>unclassified sequences</taxon>
        <taxon>metagenomes</taxon>
        <taxon>ecological metagenomes</taxon>
    </lineage>
</organism>
<dbReference type="PANTHER" id="PTHR33706">
    <property type="entry name" value="MORN VARIANT REPEAT PROTEIN"/>
    <property type="match status" value="1"/>
</dbReference>
<dbReference type="SUPFAM" id="SSF82185">
    <property type="entry name" value="Histone H3 K4-specific methyltransferase SET7/9 N-terminal domain"/>
    <property type="match status" value="3"/>
</dbReference>